<comment type="caution">
    <text evidence="3">The sequence shown here is derived from an EMBL/GenBank/DDBJ whole genome shotgun (WGS) entry which is preliminary data.</text>
</comment>
<dbReference type="PANTHER" id="PTHR33418:SF1">
    <property type="entry name" value="HELICASE-ASSOCIATED DOMAIN-CONTAINING PROTEIN"/>
    <property type="match status" value="1"/>
</dbReference>
<evidence type="ECO:0000313" key="3">
    <source>
        <dbReference type="EMBL" id="MFC1414145.1"/>
    </source>
</evidence>
<sequence>MPHPTPNHPTNPTNTQRNWPPQSTCTNPCTPHRNPADHPTTYLTKPSSHHPTTGHDHRARTAATWDGTLIGRFLAEQRAAAGRSTTAGGLTEARRAALEQIDPWWCPPWPLAWQRAFRIALAHVNNGGTLTDLPTGHLVAGQDLGAWTRTQQTKWNQLGEQQQEFLGRLGLRAPTDPVPAQAAGRSQAQRFTTGLAAATIWAAEHDGTIAAVKRSDTQDLDDGTIVKLGIWIMNTRSRRAKLTSEQLAALDALGMRW</sequence>
<feature type="domain" description="Helicase-associated" evidence="2">
    <location>
        <begin position="188"/>
        <end position="255"/>
    </location>
</feature>
<keyword evidence="4" id="KW-1185">Reference proteome</keyword>
<feature type="region of interest" description="Disordered" evidence="1">
    <location>
        <begin position="1"/>
        <end position="58"/>
    </location>
</feature>
<protein>
    <submittedName>
        <fullName evidence="3">Helicase associated domain-containing protein</fullName>
    </submittedName>
</protein>
<dbReference type="Proteomes" id="UP001592582">
    <property type="component" value="Unassembled WGS sequence"/>
</dbReference>
<reference evidence="3 4" key="1">
    <citation type="submission" date="2024-09" db="EMBL/GenBank/DDBJ databases">
        <authorList>
            <person name="Lee S.D."/>
        </authorList>
    </citation>
    <scope>NUCLEOTIDE SEQUENCE [LARGE SCALE GENOMIC DNA]</scope>
    <source>
        <strain evidence="3 4">N1-1</strain>
    </source>
</reference>
<dbReference type="RefSeq" id="WP_380517204.1">
    <property type="nucleotide sequence ID" value="NZ_JBHEZX010000021.1"/>
</dbReference>
<feature type="compositionally biased region" description="Polar residues" evidence="1">
    <location>
        <begin position="16"/>
        <end position="29"/>
    </location>
</feature>
<feature type="compositionally biased region" description="Polar residues" evidence="1">
    <location>
        <begin position="41"/>
        <end position="51"/>
    </location>
</feature>
<dbReference type="Pfam" id="PF03457">
    <property type="entry name" value="HA"/>
    <property type="match status" value="1"/>
</dbReference>
<evidence type="ECO:0000313" key="4">
    <source>
        <dbReference type="Proteomes" id="UP001592582"/>
    </source>
</evidence>
<accession>A0ABV6VK87</accession>
<name>A0ABV6VK87_9ACTN</name>
<evidence type="ECO:0000256" key="1">
    <source>
        <dbReference type="SAM" id="MobiDB-lite"/>
    </source>
</evidence>
<dbReference type="PANTHER" id="PTHR33418">
    <property type="entry name" value="HELICASE-ASSOCIATED"/>
    <property type="match status" value="1"/>
</dbReference>
<dbReference type="InterPro" id="IPR005114">
    <property type="entry name" value="Helicase_assoc"/>
</dbReference>
<evidence type="ECO:0000259" key="2">
    <source>
        <dbReference type="Pfam" id="PF03457"/>
    </source>
</evidence>
<gene>
    <name evidence="3" type="ORF">ACEZDG_33285</name>
</gene>
<proteinExistence type="predicted"/>
<organism evidence="3 4">
    <name type="scientific">Streptacidiphilus alkalitolerans</name>
    <dbReference type="NCBI Taxonomy" id="3342712"/>
    <lineage>
        <taxon>Bacteria</taxon>
        <taxon>Bacillati</taxon>
        <taxon>Actinomycetota</taxon>
        <taxon>Actinomycetes</taxon>
        <taxon>Kitasatosporales</taxon>
        <taxon>Streptomycetaceae</taxon>
        <taxon>Streptacidiphilus</taxon>
    </lineage>
</organism>
<dbReference type="EMBL" id="JBHEZX010000021">
    <property type="protein sequence ID" value="MFC1414145.1"/>
    <property type="molecule type" value="Genomic_DNA"/>
</dbReference>